<dbReference type="Gene3D" id="1.10.10.10">
    <property type="entry name" value="Winged helix-like DNA-binding domain superfamily/Winged helix DNA-binding domain"/>
    <property type="match status" value="1"/>
</dbReference>
<accession>A0A1K0J3F1</accession>
<dbReference type="GO" id="GO:0003677">
    <property type="term" value="F:DNA binding"/>
    <property type="evidence" value="ECO:0007669"/>
    <property type="project" value="InterPro"/>
</dbReference>
<reference evidence="2" key="1">
    <citation type="submission" date="2016-09" db="EMBL/GenBank/DDBJ databases">
        <authorList>
            <person name="Capua I."/>
            <person name="De Benedictis P."/>
            <person name="Joannis T."/>
            <person name="Lombin L.H."/>
            <person name="Cattoli G."/>
        </authorList>
    </citation>
    <scope>NUCLEOTIDE SEQUENCE</scope>
    <source>
        <strain evidence="2">B9</strain>
    </source>
</reference>
<dbReference type="SUPFAM" id="SSF46894">
    <property type="entry name" value="C-terminal effector domain of the bipartite response regulators"/>
    <property type="match status" value="1"/>
</dbReference>
<dbReference type="InterPro" id="IPR016032">
    <property type="entry name" value="Sig_transdc_resp-reg_C-effctor"/>
</dbReference>
<proteinExistence type="predicted"/>
<dbReference type="InterPro" id="IPR000792">
    <property type="entry name" value="Tscrpt_reg_LuxR_C"/>
</dbReference>
<name>A0A1K0J3F1_CUPNE</name>
<evidence type="ECO:0000259" key="1">
    <source>
        <dbReference type="SMART" id="SM00421"/>
    </source>
</evidence>
<sequence length="372" mass="40585">MPRDHLIGDLYEAAVREDGFLEVFQTVAETLGANVFHMFSWDAMRNAPRLSIYTPDRNWDAIVEGYDQYYGALDPRRSFVEAAALGEFVCCQDRLTEQDVARSEFFQDYQLPSGLRYLQGVRLARAGSDDILLGLLRAKDRPPYTLEERAAAASLVGHLQRSINLWQDARILHRDAALGNELMEQLGLAVFALDRSSRLVFANQAAEAMLRASACLKLEHGRLAATTAAENDGLQAAMARVGKTRKGESLALRAASGAPPEIFLNIACVPGRDTRAAFGDATLLVTARRRGAAPLVTARQLQGAFRLSAAEAAVAEALICGKTPDEYAASARVSLATVRTQLRAIFDKTSTRSQAEAVGAMLWVLSQARGDR</sequence>
<evidence type="ECO:0000313" key="2">
    <source>
        <dbReference type="EMBL" id="SCV00279.1"/>
    </source>
</evidence>
<gene>
    <name evidence="2" type="ORF">CNECB9_70017</name>
</gene>
<dbReference type="SMART" id="SM00421">
    <property type="entry name" value="HTH_LUXR"/>
    <property type="match status" value="1"/>
</dbReference>
<dbReference type="EMBL" id="FMSH01000518">
    <property type="protein sequence ID" value="SCV00279.1"/>
    <property type="molecule type" value="Genomic_DNA"/>
</dbReference>
<dbReference type="AlphaFoldDB" id="A0A1K0J3F1"/>
<dbReference type="InterPro" id="IPR036388">
    <property type="entry name" value="WH-like_DNA-bd_sf"/>
</dbReference>
<feature type="domain" description="HTH luxR-type" evidence="1">
    <location>
        <begin position="304"/>
        <end position="361"/>
    </location>
</feature>
<dbReference type="RefSeq" id="WP_340530569.1">
    <property type="nucleotide sequence ID" value="NZ_FMSH01000518.1"/>
</dbReference>
<organism evidence="2">
    <name type="scientific">Cupriavidus necator</name>
    <name type="common">Alcaligenes eutrophus</name>
    <name type="synonym">Ralstonia eutropha</name>
    <dbReference type="NCBI Taxonomy" id="106590"/>
    <lineage>
        <taxon>Bacteria</taxon>
        <taxon>Pseudomonadati</taxon>
        <taxon>Pseudomonadota</taxon>
        <taxon>Betaproteobacteria</taxon>
        <taxon>Burkholderiales</taxon>
        <taxon>Burkholderiaceae</taxon>
        <taxon>Cupriavidus</taxon>
    </lineage>
</organism>
<dbReference type="GO" id="GO:0006355">
    <property type="term" value="P:regulation of DNA-templated transcription"/>
    <property type="evidence" value="ECO:0007669"/>
    <property type="project" value="InterPro"/>
</dbReference>
<protein>
    <submittedName>
        <fullName evidence="2">Transcriptional regulator LuxR family</fullName>
    </submittedName>
</protein>